<gene>
    <name evidence="1" type="ORF">HNY73_002741</name>
</gene>
<accession>A0A8T0FUP2</accession>
<reference evidence="1" key="1">
    <citation type="journal article" date="2020" name="bioRxiv">
        <title>Chromosome-level reference genome of the European wasp spider Argiope bruennichi: a resource for studies on range expansion and evolutionary adaptation.</title>
        <authorList>
            <person name="Sheffer M.M."/>
            <person name="Hoppe A."/>
            <person name="Krehenwinkel H."/>
            <person name="Uhl G."/>
            <person name="Kuss A.W."/>
            <person name="Jensen L."/>
            <person name="Jensen C."/>
            <person name="Gillespie R.G."/>
            <person name="Hoff K.J."/>
            <person name="Prost S."/>
        </authorList>
    </citation>
    <scope>NUCLEOTIDE SEQUENCE</scope>
</reference>
<organism evidence="1 2">
    <name type="scientific">Argiope bruennichi</name>
    <name type="common">Wasp spider</name>
    <name type="synonym">Aranea bruennichi</name>
    <dbReference type="NCBI Taxonomy" id="94029"/>
    <lineage>
        <taxon>Eukaryota</taxon>
        <taxon>Metazoa</taxon>
        <taxon>Ecdysozoa</taxon>
        <taxon>Arthropoda</taxon>
        <taxon>Chelicerata</taxon>
        <taxon>Arachnida</taxon>
        <taxon>Araneae</taxon>
        <taxon>Araneomorphae</taxon>
        <taxon>Entelegynae</taxon>
        <taxon>Araneoidea</taxon>
        <taxon>Araneidae</taxon>
        <taxon>Argiope</taxon>
    </lineage>
</organism>
<proteinExistence type="predicted"/>
<reference evidence="1" key="2">
    <citation type="submission" date="2020-06" db="EMBL/GenBank/DDBJ databases">
        <authorList>
            <person name="Sheffer M."/>
        </authorList>
    </citation>
    <scope>NUCLEOTIDE SEQUENCE</scope>
</reference>
<dbReference type="SUPFAM" id="SSF56672">
    <property type="entry name" value="DNA/RNA polymerases"/>
    <property type="match status" value="1"/>
</dbReference>
<dbReference type="AlphaFoldDB" id="A0A8T0FUP2"/>
<dbReference type="EMBL" id="JABXBU010000002">
    <property type="protein sequence ID" value="KAF8794811.1"/>
    <property type="molecule type" value="Genomic_DNA"/>
</dbReference>
<dbReference type="InterPro" id="IPR043502">
    <property type="entry name" value="DNA/RNA_pol_sf"/>
</dbReference>
<keyword evidence="2" id="KW-1185">Reference proteome</keyword>
<evidence type="ECO:0000313" key="1">
    <source>
        <dbReference type="EMBL" id="KAF8794811.1"/>
    </source>
</evidence>
<evidence type="ECO:0000313" key="2">
    <source>
        <dbReference type="Proteomes" id="UP000807504"/>
    </source>
</evidence>
<comment type="caution">
    <text evidence="1">The sequence shown here is derived from an EMBL/GenBank/DDBJ whole genome shotgun (WGS) entry which is preliminary data.</text>
</comment>
<dbReference type="GO" id="GO:0071897">
    <property type="term" value="P:DNA biosynthetic process"/>
    <property type="evidence" value="ECO:0007669"/>
    <property type="project" value="UniProtKB-ARBA"/>
</dbReference>
<sequence length="225" mass="26029">MQFLSEGVEGALTTLNIRGELSVHYDFKPSTANLYVNSKNNPNPEIFATLLRFRLPKFAITSDELQEFLQLILDEEDINCITFLLFKTEKDANGKIQVRNEILTYRFSLLPFELTSSPFMFFATLLELANMHSDTYPTAVKHLENNFSMDDIIMEVDIAEQATTLYQEMQDLMAQISLPLAKWSTNSKNLQAIWELKDINFKNSAPFDWIQEELNVHQFSRQPSK</sequence>
<name>A0A8T0FUP2_ARGBR</name>
<dbReference type="Proteomes" id="UP000807504">
    <property type="component" value="Unassembled WGS sequence"/>
</dbReference>
<protein>
    <submittedName>
        <fullName evidence="1">Uncharacterized protein</fullName>
    </submittedName>
</protein>
<dbReference type="PANTHER" id="PTHR47331">
    <property type="entry name" value="PHD-TYPE DOMAIN-CONTAINING PROTEIN"/>
    <property type="match status" value="1"/>
</dbReference>